<dbReference type="EMBL" id="AIMC01000020">
    <property type="protein sequence ID" value="EJF76462.1"/>
    <property type="molecule type" value="Genomic_DNA"/>
</dbReference>
<accession>J1IXS6</accession>
<dbReference type="AlphaFoldDB" id="J1IXS6"/>
<dbReference type="HOGENOM" id="CLU_178278_0_0_5"/>
<sequence length="103" mass="12169">MWEKPDADFTEVAKALLEYGKPTPYDIDPENQRQSINAKTTIDTRMLQSGLRYKDKGGTWYENFKKENFPICRPDSIIPQRSVKKRLNSPFCRKHSEQYECYS</sequence>
<evidence type="ECO:0000313" key="1">
    <source>
        <dbReference type="EMBL" id="EJF76462.1"/>
    </source>
</evidence>
<gene>
    <name evidence="1" type="ORF">ME7_01006</name>
</gene>
<dbReference type="Proteomes" id="UP000008748">
    <property type="component" value="Unassembled WGS sequence"/>
</dbReference>
<evidence type="ECO:0000313" key="2">
    <source>
        <dbReference type="Proteomes" id="UP000008748"/>
    </source>
</evidence>
<organism evidence="1 2">
    <name type="scientific">Bartonella birtlesii LL-WM9</name>
    <dbReference type="NCBI Taxonomy" id="1094552"/>
    <lineage>
        <taxon>Bacteria</taxon>
        <taxon>Pseudomonadati</taxon>
        <taxon>Pseudomonadota</taxon>
        <taxon>Alphaproteobacteria</taxon>
        <taxon>Hyphomicrobiales</taxon>
        <taxon>Bartonellaceae</taxon>
        <taxon>Bartonella</taxon>
    </lineage>
</organism>
<comment type="caution">
    <text evidence="1">The sequence shown here is derived from an EMBL/GenBank/DDBJ whole genome shotgun (WGS) entry which is preliminary data.</text>
</comment>
<proteinExistence type="predicted"/>
<name>J1IXS6_9HYPH</name>
<dbReference type="PATRIC" id="fig|1094552.3.peg.1132"/>
<dbReference type="RefSeq" id="WP_006589925.1">
    <property type="nucleotide sequence ID" value="NZ_JH725077.1"/>
</dbReference>
<reference evidence="1 2" key="1">
    <citation type="submission" date="2012-03" db="EMBL/GenBank/DDBJ databases">
        <title>The Genome Sequence of Bartonella birtlesii LL-WM9.</title>
        <authorList>
            <consortium name="The Broad Institute Genome Sequencing Platform"/>
            <consortium name="The Broad Institute Genome Sequencing Center for Infectious Disease"/>
            <person name="Feldgarden M."/>
            <person name="Kirby J."/>
            <person name="Kosoy M."/>
            <person name="Birtles R."/>
            <person name="Probert W.S."/>
            <person name="Chiaraviglio L."/>
            <person name="Young S.K."/>
            <person name="Zeng Q."/>
            <person name="Gargeya S."/>
            <person name="Fitzgerald M."/>
            <person name="Haas B."/>
            <person name="Abouelleil A."/>
            <person name="Alvarado L."/>
            <person name="Arachchi H.M."/>
            <person name="Berlin A."/>
            <person name="Chapman S.B."/>
            <person name="Gearin G."/>
            <person name="Goldberg J."/>
            <person name="Griggs A."/>
            <person name="Gujja S."/>
            <person name="Hansen M."/>
            <person name="Heiman D."/>
            <person name="Howarth C."/>
            <person name="Larimer J."/>
            <person name="Lui A."/>
            <person name="MacDonald P.J.P."/>
            <person name="McCowen C."/>
            <person name="Montmayeur A."/>
            <person name="Murphy C."/>
            <person name="Neiman D."/>
            <person name="Pearson M."/>
            <person name="Priest M."/>
            <person name="Roberts A."/>
            <person name="Saif S."/>
            <person name="Shea T."/>
            <person name="Sisk P."/>
            <person name="Stolte C."/>
            <person name="Sykes S."/>
            <person name="Wortman J."/>
            <person name="Nusbaum C."/>
            <person name="Birren B."/>
        </authorList>
    </citation>
    <scope>NUCLEOTIDE SEQUENCE [LARGE SCALE GENOMIC DNA]</scope>
    <source>
        <strain evidence="1 2">LL-WM9</strain>
    </source>
</reference>
<protein>
    <submittedName>
        <fullName evidence="1">Uncharacterized protein</fullName>
    </submittedName>
</protein>
<keyword evidence="2" id="KW-1185">Reference proteome</keyword>